<evidence type="ECO:0000256" key="6">
    <source>
        <dbReference type="ARBA" id="ARBA00022723"/>
    </source>
</evidence>
<keyword evidence="10 15" id="KW-0408">Iron</keyword>
<evidence type="ECO:0000256" key="15">
    <source>
        <dbReference type="RuleBase" id="RU364127"/>
    </source>
</evidence>
<dbReference type="PROSITE" id="PS00699">
    <property type="entry name" value="NITROGENASE_1_1"/>
    <property type="match status" value="1"/>
</dbReference>
<evidence type="ECO:0000256" key="1">
    <source>
        <dbReference type="ARBA" id="ARBA00002621"/>
    </source>
</evidence>
<evidence type="ECO:0000256" key="8">
    <source>
        <dbReference type="ARBA" id="ARBA00022840"/>
    </source>
</evidence>
<organism evidence="17 18">
    <name type="scientific">Spirochaeta isovalerica</name>
    <dbReference type="NCBI Taxonomy" id="150"/>
    <lineage>
        <taxon>Bacteria</taxon>
        <taxon>Pseudomonadati</taxon>
        <taxon>Spirochaetota</taxon>
        <taxon>Spirochaetia</taxon>
        <taxon>Spirochaetales</taxon>
        <taxon>Spirochaetaceae</taxon>
        <taxon>Spirochaeta</taxon>
    </lineage>
</organism>
<keyword evidence="12 14" id="KW-0535">Nitrogen fixation</keyword>
<dbReference type="InterPro" id="IPR005976">
    <property type="entry name" value="Nase_Mo-Fe_CF_bsu"/>
</dbReference>
<dbReference type="SUPFAM" id="SSF53807">
    <property type="entry name" value="Helical backbone' metal receptor"/>
    <property type="match status" value="1"/>
</dbReference>
<keyword evidence="7 15" id="KW-0547">Nucleotide-binding</keyword>
<evidence type="ECO:0000313" key="17">
    <source>
        <dbReference type="EMBL" id="MBB6480146.1"/>
    </source>
</evidence>
<reference evidence="17 18" key="1">
    <citation type="submission" date="2020-08" db="EMBL/GenBank/DDBJ databases">
        <title>Genomic Encyclopedia of Type Strains, Phase IV (KMG-IV): sequencing the most valuable type-strain genomes for metagenomic binning, comparative biology and taxonomic classification.</title>
        <authorList>
            <person name="Goeker M."/>
        </authorList>
    </citation>
    <scope>NUCLEOTIDE SEQUENCE [LARGE SCALE GENOMIC DNA]</scope>
    <source>
        <strain evidence="17 18">DSM 2461</strain>
    </source>
</reference>
<dbReference type="GO" id="GO:0016612">
    <property type="term" value="C:molybdenum-iron nitrogenase complex"/>
    <property type="evidence" value="ECO:0007669"/>
    <property type="project" value="InterPro"/>
</dbReference>
<evidence type="ECO:0000259" key="16">
    <source>
        <dbReference type="Pfam" id="PF00148"/>
    </source>
</evidence>
<dbReference type="GO" id="GO:0051536">
    <property type="term" value="F:iron-sulfur cluster binding"/>
    <property type="evidence" value="ECO:0007669"/>
    <property type="project" value="UniProtKB-KW"/>
</dbReference>
<dbReference type="PANTHER" id="PTHR33712">
    <property type="entry name" value="LIGHT-INDEPENDENT PROTOCHLOROPHYLLIDE REDUCTASE SUBUNIT B"/>
    <property type="match status" value="1"/>
</dbReference>
<evidence type="ECO:0000256" key="13">
    <source>
        <dbReference type="ARBA" id="ARBA00047967"/>
    </source>
</evidence>
<proteinExistence type="inferred from homology"/>
<dbReference type="InterPro" id="IPR000318">
    <property type="entry name" value="Nase_comp1_CS"/>
</dbReference>
<dbReference type="EC" id="1.18.6.1" evidence="4 15"/>
<dbReference type="Pfam" id="PF00148">
    <property type="entry name" value="Oxidored_nitro"/>
    <property type="match status" value="1"/>
</dbReference>
<dbReference type="InterPro" id="IPR050152">
    <property type="entry name" value="ChlB/BchB/BchZ"/>
</dbReference>
<dbReference type="InterPro" id="IPR000510">
    <property type="entry name" value="Nase/OxRdtase_comp1"/>
</dbReference>
<gene>
    <name evidence="17" type="ORF">HNR50_001804</name>
</gene>
<evidence type="ECO:0000256" key="12">
    <source>
        <dbReference type="ARBA" id="ARBA00023231"/>
    </source>
</evidence>
<dbReference type="Proteomes" id="UP000587760">
    <property type="component" value="Unassembled WGS sequence"/>
</dbReference>
<dbReference type="GO" id="GO:0016163">
    <property type="term" value="F:nitrogenase activity"/>
    <property type="evidence" value="ECO:0007669"/>
    <property type="project" value="UniProtKB-EC"/>
</dbReference>
<comment type="cofactor">
    <cofactor evidence="15">
        <name>[8Fe-7S] cluster</name>
        <dbReference type="ChEBI" id="CHEBI:21143"/>
    </cofactor>
    <text evidence="15">Binds 1 [8Fe-7S] cluster per heterodimer.</text>
</comment>
<dbReference type="AlphaFoldDB" id="A0A841R8L5"/>
<dbReference type="GO" id="GO:0005524">
    <property type="term" value="F:ATP binding"/>
    <property type="evidence" value="ECO:0007669"/>
    <property type="project" value="UniProtKB-KW"/>
</dbReference>
<keyword evidence="6 15" id="KW-0479">Metal-binding</keyword>
<comment type="similarity">
    <text evidence="2 14">Belongs to the NifD/NifK/NifE/NifN family.</text>
</comment>
<comment type="subunit">
    <text evidence="3 15">Tetramer of two alpha and two beta chains. Forms complex with the iron protein (nitrogenase component 2).</text>
</comment>
<evidence type="ECO:0000256" key="14">
    <source>
        <dbReference type="RuleBase" id="RU004021"/>
    </source>
</evidence>
<evidence type="ECO:0000256" key="11">
    <source>
        <dbReference type="ARBA" id="ARBA00023014"/>
    </source>
</evidence>
<evidence type="ECO:0000256" key="5">
    <source>
        <dbReference type="ARBA" id="ARBA00014775"/>
    </source>
</evidence>
<protein>
    <recommendedName>
        <fullName evidence="5 15">Nitrogenase molybdenum-iron protein beta chain</fullName>
        <ecNumber evidence="4 15">1.18.6.1</ecNumber>
    </recommendedName>
    <alternativeName>
        <fullName evidence="15">Dinitrogenase</fullName>
    </alternativeName>
</protein>
<evidence type="ECO:0000256" key="10">
    <source>
        <dbReference type="ARBA" id="ARBA00023004"/>
    </source>
</evidence>
<evidence type="ECO:0000256" key="7">
    <source>
        <dbReference type="ARBA" id="ARBA00022741"/>
    </source>
</evidence>
<keyword evidence="11 15" id="KW-0411">Iron-sulfur</keyword>
<comment type="caution">
    <text evidence="17">The sequence shown here is derived from an EMBL/GenBank/DDBJ whole genome shotgun (WGS) entry which is preliminary data.</text>
</comment>
<dbReference type="Gene3D" id="3.40.50.1980">
    <property type="entry name" value="Nitrogenase molybdenum iron protein domain"/>
    <property type="match status" value="3"/>
</dbReference>
<comment type="function">
    <text evidence="1 15">This molybdenum-iron protein is part of the nitrogenase complex that catalyzes the key enzymatic reactions in nitrogen fixation.</text>
</comment>
<evidence type="ECO:0000256" key="4">
    <source>
        <dbReference type="ARBA" id="ARBA00012773"/>
    </source>
</evidence>
<dbReference type="GO" id="GO:0046872">
    <property type="term" value="F:metal ion binding"/>
    <property type="evidence" value="ECO:0007669"/>
    <property type="project" value="UniProtKB-KW"/>
</dbReference>
<evidence type="ECO:0000313" key="18">
    <source>
        <dbReference type="Proteomes" id="UP000587760"/>
    </source>
</evidence>
<dbReference type="RefSeq" id="WP_184746006.1">
    <property type="nucleotide sequence ID" value="NZ_JACHGJ010000002.1"/>
</dbReference>
<dbReference type="EMBL" id="JACHGJ010000002">
    <property type="protein sequence ID" value="MBB6480146.1"/>
    <property type="molecule type" value="Genomic_DNA"/>
</dbReference>
<name>A0A841R8L5_9SPIO</name>
<feature type="domain" description="Nitrogenase/oxidoreductase component 1" evidence="16">
    <location>
        <begin position="24"/>
        <end position="443"/>
    </location>
</feature>
<keyword evidence="18" id="KW-1185">Reference proteome</keyword>
<dbReference type="PANTHER" id="PTHR33712:SF7">
    <property type="entry name" value="LIGHT-INDEPENDENT PROTOCHLOROPHYLLIDE REDUCTASE SUBUNIT B"/>
    <property type="match status" value="1"/>
</dbReference>
<dbReference type="Gene3D" id="1.20.89.10">
    <property type="entry name" value="Nitrogenase Molybdenum-iron Protein, subunit B, domain 4"/>
    <property type="match status" value="1"/>
</dbReference>
<comment type="catalytic activity">
    <reaction evidence="13 15">
        <text>N2 + 8 reduced [2Fe-2S]-[ferredoxin] + 16 ATP + 16 H2O = H2 + 8 oxidized [2Fe-2S]-[ferredoxin] + 2 NH4(+) + 16 ADP + 16 phosphate + 6 H(+)</text>
        <dbReference type="Rhea" id="RHEA:21448"/>
        <dbReference type="Rhea" id="RHEA-COMP:10000"/>
        <dbReference type="Rhea" id="RHEA-COMP:10001"/>
        <dbReference type="ChEBI" id="CHEBI:15377"/>
        <dbReference type="ChEBI" id="CHEBI:15378"/>
        <dbReference type="ChEBI" id="CHEBI:17997"/>
        <dbReference type="ChEBI" id="CHEBI:18276"/>
        <dbReference type="ChEBI" id="CHEBI:28938"/>
        <dbReference type="ChEBI" id="CHEBI:30616"/>
        <dbReference type="ChEBI" id="CHEBI:33737"/>
        <dbReference type="ChEBI" id="CHEBI:33738"/>
        <dbReference type="ChEBI" id="CHEBI:43474"/>
        <dbReference type="ChEBI" id="CHEBI:456216"/>
        <dbReference type="EC" id="1.18.6.1"/>
    </reaction>
</comment>
<evidence type="ECO:0000256" key="2">
    <source>
        <dbReference type="ARBA" id="ARBA00011002"/>
    </source>
</evidence>
<keyword evidence="8 15" id="KW-0067">ATP-binding</keyword>
<keyword evidence="9 15" id="KW-0560">Oxidoreductase</keyword>
<evidence type="ECO:0000256" key="3">
    <source>
        <dbReference type="ARBA" id="ARBA00011462"/>
    </source>
</evidence>
<dbReference type="NCBIfam" id="TIGR01286">
    <property type="entry name" value="nifK"/>
    <property type="match status" value="1"/>
</dbReference>
<accession>A0A841R8L5</accession>
<evidence type="ECO:0000256" key="9">
    <source>
        <dbReference type="ARBA" id="ARBA00023002"/>
    </source>
</evidence>
<sequence length="460" mass="51031">MLLRHTPKEVKDRKALTINPAKTCQPIGAMYAALGIHGCLPHSHGSQGCCSYHRSTLTRHYKEPVMAGTSSFTEGASVFGGQSNLLQSFNNLFSIYDPDIVAVHTTCLSETIGDDVSQITQKAIDEGKIPAGKHVIYASTPSYVGSHVTGFSNMCASIAKYFPEKQDYELDQVNILPGWVEPSDMREIKRLMSEMHVPFVMFPDTSGVLDAPQTGFHQFYPKGGASVPDLKRSGASSFTFALGKFSSEAAGEELRKKCDVPYEVMEVPIGINATDRFLMKVSEVSGCPVPESINDERGRVVDIITDMQQYLHGKKVALFGDPDILIPLTEFLLAMDMKPVHIVSGTPGKYFMERMKEIMGDDFETGNVKNGPRADMFLLHQWIKNEPVDLIIGNTYGKYIARDENIPFVRMGFPILDRIGHSYFPVTGYAGAMRILDKMLGAIMDQMDREAPEEKFELVM</sequence>